<dbReference type="SUPFAM" id="SSF48371">
    <property type="entry name" value="ARM repeat"/>
    <property type="match status" value="1"/>
</dbReference>
<dbReference type="GO" id="GO:0000466">
    <property type="term" value="P:maturation of 5.8S rRNA from tricistronic rRNA transcript (SSU-rRNA, 5.8S rRNA, LSU-rRNA)"/>
    <property type="evidence" value="ECO:0007669"/>
    <property type="project" value="TreeGrafter"/>
</dbReference>
<protein>
    <recommendedName>
        <fullName evidence="1">URB1 N-terminal domain-containing protein</fullName>
    </recommendedName>
</protein>
<dbReference type="PANTHER" id="PTHR13500:SF0">
    <property type="entry name" value="NUCLEOLAR PRE-RIBOSOMAL-ASSOCIATED PROTEIN 1"/>
    <property type="match status" value="1"/>
</dbReference>
<name>A0AAW0MRP4_9GOBI</name>
<dbReference type="InterPro" id="IPR021714">
    <property type="entry name" value="URB1_N"/>
</dbReference>
<gene>
    <name evidence="2" type="ORF">WMY93_028364</name>
</gene>
<proteinExistence type="predicted"/>
<dbReference type="GO" id="GO:0000463">
    <property type="term" value="P:maturation of LSU-rRNA from tricistronic rRNA transcript (SSU-rRNA, 5.8S rRNA, LSU-rRNA)"/>
    <property type="evidence" value="ECO:0007669"/>
    <property type="project" value="TreeGrafter"/>
</dbReference>
<dbReference type="InterPro" id="IPR039844">
    <property type="entry name" value="URB1"/>
</dbReference>
<comment type="caution">
    <text evidence="2">The sequence shown here is derived from an EMBL/GenBank/DDBJ whole genome shotgun (WGS) entry which is preliminary data.</text>
</comment>
<dbReference type="InterPro" id="IPR016024">
    <property type="entry name" value="ARM-type_fold"/>
</dbReference>
<evidence type="ECO:0000259" key="1">
    <source>
        <dbReference type="Pfam" id="PF11707"/>
    </source>
</evidence>
<reference evidence="3" key="1">
    <citation type="submission" date="2024-04" db="EMBL/GenBank/DDBJ databases">
        <title>Salinicola lusitanus LLJ914,a marine bacterium isolated from the Okinawa Trough.</title>
        <authorList>
            <person name="Li J."/>
        </authorList>
    </citation>
    <scope>NUCLEOTIDE SEQUENCE [LARGE SCALE GENOMIC DNA]</scope>
</reference>
<dbReference type="EMBL" id="JBBPFD010000021">
    <property type="protein sequence ID" value="KAK7882190.1"/>
    <property type="molecule type" value="Genomic_DNA"/>
</dbReference>
<accession>A0AAW0MRP4</accession>
<sequence>MKGLEKFISTAKKLPSPDLYDVVEGYIKISMECSEIFKLLEGEAQVESELILIFESLEMILLRTASDLTHFNTVGNAIVKKTVSSHMKSLLGSLHSNNHRFVRQCLNFLSALVAQGPEAAREVLSHIYSYKAVSGLAKRRDKQGKPDVRMAYIQFVLSFLVSGDNATVGQILEVKEFLPEILNTGLKEDRLSVVNLILTTLKSRVEEDSQQTGASLVRGQVHSFLLDLCCSRKHGISFHDASFGTAGRAGNLVLLQFLVGLKQAPEDELVAELVVSVLKASPDILSRYFKETQHSYTPRLKSNWQDSVSLMKKIYEAQPDVCTIFQSQEAVPTSRLLSMIHVLSLPPVCNKAFFTQGLNLSNTGVQLTTFSCRRYERPRAALQGEPHQNFARYDDHCWKMAALSKKEKVETDAANTKKEESIEDAGAKEGPETAEVILLKALILQVICLYQKVVPHLVGQCKFDFSKLLKGILSEKGINEEVPPVLQYHILQLALELPSSKFSWFRLQDTTDSESSSSSEKSVLYQIMNMFVSSTTSHLKISTKQLVLKVLKDSGVFEYTWTELELWLDQLTALQPSQRETVIHFLEKVLVKLVSSSHVYTDKVASLVQEAAYVQANLSGQEGDAASIPVSHIDDVLDMLDVIMESSEGEKEFGPPLSDELIIQTFPFSALVPAALEARNKLPPGKDVVFEYLSSVLSRVLHCQRDPLALCLALLQYDKELMTTQPSPHPSVLHLHQYYSKWLPQQSDKQLFKSVEIPPKALQPSVTFSGLLREAYIQGPTALTKQDFVNNTHAAMSKAEFPVAMKQVLLYIKTTVEGFGSFSKDEGNTVLKNLLKILQLQVVRLLVIDDPTPSEPAAEVSHEGSDLFLEVNQSSEEEADRQQMIISCLSCILKHPCVQQWFLALERADFPPHNLKPVRLKQMCSLMTEHTRSMLVCASPTLKKLNQHDLLKPFFDAIVKAVLKELTEINILKTNTESAAMSVLTSLFYYMEFSDIKDVVSKLLLLPQEVLFCASKEEEAS</sequence>
<dbReference type="Pfam" id="PF11707">
    <property type="entry name" value="Npa1"/>
    <property type="match status" value="1"/>
</dbReference>
<dbReference type="GO" id="GO:0005730">
    <property type="term" value="C:nucleolus"/>
    <property type="evidence" value="ECO:0007669"/>
    <property type="project" value="TreeGrafter"/>
</dbReference>
<organism evidence="2 3">
    <name type="scientific">Mugilogobius chulae</name>
    <name type="common">yellowstripe goby</name>
    <dbReference type="NCBI Taxonomy" id="88201"/>
    <lineage>
        <taxon>Eukaryota</taxon>
        <taxon>Metazoa</taxon>
        <taxon>Chordata</taxon>
        <taxon>Craniata</taxon>
        <taxon>Vertebrata</taxon>
        <taxon>Euteleostomi</taxon>
        <taxon>Actinopterygii</taxon>
        <taxon>Neopterygii</taxon>
        <taxon>Teleostei</taxon>
        <taxon>Neoteleostei</taxon>
        <taxon>Acanthomorphata</taxon>
        <taxon>Gobiaria</taxon>
        <taxon>Gobiiformes</taxon>
        <taxon>Gobioidei</taxon>
        <taxon>Gobiidae</taxon>
        <taxon>Gobionellinae</taxon>
        <taxon>Mugilogobius</taxon>
    </lineage>
</organism>
<dbReference type="PANTHER" id="PTHR13500">
    <property type="entry name" value="NUCLEOLAR PRERIBOSOMAL-ASSOCIATED PROTEIN 1"/>
    <property type="match status" value="1"/>
</dbReference>
<dbReference type="AlphaFoldDB" id="A0AAW0MRP4"/>
<evidence type="ECO:0000313" key="3">
    <source>
        <dbReference type="Proteomes" id="UP001460270"/>
    </source>
</evidence>
<evidence type="ECO:0000313" key="2">
    <source>
        <dbReference type="EMBL" id="KAK7882190.1"/>
    </source>
</evidence>
<dbReference type="Proteomes" id="UP001460270">
    <property type="component" value="Unassembled WGS sequence"/>
</dbReference>
<feature type="domain" description="URB1 N-terminal" evidence="1">
    <location>
        <begin position="33"/>
        <end position="209"/>
    </location>
</feature>
<keyword evidence="3" id="KW-1185">Reference proteome</keyword>